<reference evidence="1 2" key="1">
    <citation type="submission" date="2020-08" db="EMBL/GenBank/DDBJ databases">
        <title>Streptomyces sp. PSKA01 genome sequencing and assembly.</title>
        <authorList>
            <person name="Mandal S."/>
            <person name="Maiti P.K."/>
            <person name="Das P."/>
        </authorList>
    </citation>
    <scope>NUCLEOTIDE SEQUENCE [LARGE SCALE GENOMIC DNA]</scope>
    <source>
        <strain evidence="1 2">PSKA01</strain>
    </source>
</reference>
<dbReference type="AlphaFoldDB" id="A0A7X1MC10"/>
<dbReference type="Proteomes" id="UP000584670">
    <property type="component" value="Unassembled WGS sequence"/>
</dbReference>
<organism evidence="1 2">
    <name type="scientific">Streptomyces cupreus</name>
    <dbReference type="NCBI Taxonomy" id="2759956"/>
    <lineage>
        <taxon>Bacteria</taxon>
        <taxon>Bacillati</taxon>
        <taxon>Actinomycetota</taxon>
        <taxon>Actinomycetes</taxon>
        <taxon>Kitasatosporales</taxon>
        <taxon>Streptomycetaceae</taxon>
        <taxon>Streptomyces</taxon>
    </lineage>
</organism>
<name>A0A7X1MC10_9ACTN</name>
<gene>
    <name evidence="1" type="ORF">H4N64_16545</name>
</gene>
<accession>A0A7X1MC10</accession>
<protein>
    <submittedName>
        <fullName evidence="1">Uncharacterized protein</fullName>
    </submittedName>
</protein>
<comment type="caution">
    <text evidence="1">The sequence shown here is derived from an EMBL/GenBank/DDBJ whole genome shotgun (WGS) entry which is preliminary data.</text>
</comment>
<keyword evidence="2" id="KW-1185">Reference proteome</keyword>
<evidence type="ECO:0000313" key="1">
    <source>
        <dbReference type="EMBL" id="MBC2903190.1"/>
    </source>
</evidence>
<proteinExistence type="predicted"/>
<sequence>MTDTTRNFLGIPVQGDITPGATRVEQKPIEELQPILQAVLDDPTIVEFGWRQYTPYFNDGDPCEFSAHGLWVRTTADEDAEEYELEMWGHRTLGKVTTEWADDPETKRRVVVSETYEGPDGARYRRCKALGDAIDCGAFELVLLEAFGDHAEVTVRRDGIEVEFYSHD</sequence>
<dbReference type="RefSeq" id="WP_186283075.1">
    <property type="nucleotide sequence ID" value="NZ_JACMSF010000015.1"/>
</dbReference>
<evidence type="ECO:0000313" key="2">
    <source>
        <dbReference type="Proteomes" id="UP000584670"/>
    </source>
</evidence>
<dbReference type="EMBL" id="JACMSF010000015">
    <property type="protein sequence ID" value="MBC2903190.1"/>
    <property type="molecule type" value="Genomic_DNA"/>
</dbReference>